<dbReference type="Proteomes" id="UP001652582">
    <property type="component" value="Chromosome 4"/>
</dbReference>
<dbReference type="Gene3D" id="3.30.70.1230">
    <property type="entry name" value="Nucleotide cyclase"/>
    <property type="match status" value="7"/>
</dbReference>
<dbReference type="PROSITE" id="PS50125">
    <property type="entry name" value="GUANYLATE_CYCLASE_2"/>
    <property type="match status" value="5"/>
</dbReference>
<feature type="compositionally biased region" description="Basic and acidic residues" evidence="12">
    <location>
        <begin position="291"/>
        <end position="307"/>
    </location>
</feature>
<proteinExistence type="predicted"/>
<feature type="compositionally biased region" description="Polar residues" evidence="12">
    <location>
        <begin position="612"/>
        <end position="624"/>
    </location>
</feature>
<evidence type="ECO:0000256" key="9">
    <source>
        <dbReference type="ARBA" id="ARBA00022989"/>
    </source>
</evidence>
<feature type="compositionally biased region" description="Basic and acidic residues" evidence="12">
    <location>
        <begin position="394"/>
        <end position="411"/>
    </location>
</feature>
<feature type="compositionally biased region" description="Pro residues" evidence="12">
    <location>
        <begin position="419"/>
        <end position="428"/>
    </location>
</feature>
<evidence type="ECO:0000313" key="15">
    <source>
        <dbReference type="RefSeq" id="XP_052747516.1"/>
    </source>
</evidence>
<comment type="subcellular location">
    <subcellularLocation>
        <location evidence="2">Membrane</location>
        <topology evidence="2">Multi-pass membrane protein</topology>
    </subcellularLocation>
</comment>
<dbReference type="InterPro" id="IPR001054">
    <property type="entry name" value="A/G_cyclase"/>
</dbReference>
<feature type="compositionally biased region" description="Polar residues" evidence="12">
    <location>
        <begin position="573"/>
        <end position="585"/>
    </location>
</feature>
<organism evidence="14 15">
    <name type="scientific">Bicyclus anynana</name>
    <name type="common">Squinting bush brown butterfly</name>
    <dbReference type="NCBI Taxonomy" id="110368"/>
    <lineage>
        <taxon>Eukaryota</taxon>
        <taxon>Metazoa</taxon>
        <taxon>Ecdysozoa</taxon>
        <taxon>Arthropoda</taxon>
        <taxon>Hexapoda</taxon>
        <taxon>Insecta</taxon>
        <taxon>Pterygota</taxon>
        <taxon>Neoptera</taxon>
        <taxon>Endopterygota</taxon>
        <taxon>Lepidoptera</taxon>
        <taxon>Glossata</taxon>
        <taxon>Ditrysia</taxon>
        <taxon>Papilionoidea</taxon>
        <taxon>Nymphalidae</taxon>
        <taxon>Satyrinae</taxon>
        <taxon>Satyrini</taxon>
        <taxon>Mycalesina</taxon>
        <taxon>Bicyclus</taxon>
    </lineage>
</organism>
<keyword evidence="7" id="KW-0067">ATP-binding</keyword>
<feature type="domain" description="Guanylate cyclase" evidence="13">
    <location>
        <begin position="126"/>
        <end position="140"/>
    </location>
</feature>
<dbReference type="EC" id="4.6.1.1" evidence="3"/>
<feature type="domain" description="Guanylate cyclase" evidence="13">
    <location>
        <begin position="27"/>
        <end position="41"/>
    </location>
</feature>
<dbReference type="RefSeq" id="XP_052747516.1">
    <property type="nucleotide sequence ID" value="XM_052891556.1"/>
</dbReference>
<evidence type="ECO:0000256" key="6">
    <source>
        <dbReference type="ARBA" id="ARBA00022741"/>
    </source>
</evidence>
<feature type="region of interest" description="Disordered" evidence="12">
    <location>
        <begin position="285"/>
        <end position="323"/>
    </location>
</feature>
<comment type="catalytic activity">
    <reaction evidence="1">
        <text>ATP = 3',5'-cyclic AMP + diphosphate</text>
        <dbReference type="Rhea" id="RHEA:15389"/>
        <dbReference type="ChEBI" id="CHEBI:30616"/>
        <dbReference type="ChEBI" id="CHEBI:33019"/>
        <dbReference type="ChEBI" id="CHEBI:58165"/>
        <dbReference type="EC" id="4.6.1.1"/>
    </reaction>
</comment>
<evidence type="ECO:0000256" key="12">
    <source>
        <dbReference type="SAM" id="MobiDB-lite"/>
    </source>
</evidence>
<feature type="domain" description="Guanylate cyclase" evidence="13">
    <location>
        <begin position="159"/>
        <end position="173"/>
    </location>
</feature>
<evidence type="ECO:0000256" key="5">
    <source>
        <dbReference type="ARBA" id="ARBA00022723"/>
    </source>
</evidence>
<evidence type="ECO:0000256" key="10">
    <source>
        <dbReference type="ARBA" id="ARBA00023136"/>
    </source>
</evidence>
<keyword evidence="14" id="KW-1185">Reference proteome</keyword>
<feature type="domain" description="Guanylate cyclase" evidence="13">
    <location>
        <begin position="57"/>
        <end position="107"/>
    </location>
</feature>
<protein>
    <recommendedName>
        <fullName evidence="3">adenylate cyclase</fullName>
        <ecNumber evidence="3">4.6.1.1</ecNumber>
    </recommendedName>
</protein>
<evidence type="ECO:0000256" key="8">
    <source>
        <dbReference type="ARBA" id="ARBA00022842"/>
    </source>
</evidence>
<keyword evidence="11" id="KW-0456">Lyase</keyword>
<name>A0ABM3M7Q8_BICAN</name>
<dbReference type="PANTHER" id="PTHR45627:SF1">
    <property type="entry name" value="ADENYLATE CYCLASE TYPE 8"/>
    <property type="match status" value="1"/>
</dbReference>
<feature type="region of interest" description="Disordered" evidence="12">
    <location>
        <begin position="393"/>
        <end position="428"/>
    </location>
</feature>
<keyword evidence="5" id="KW-0479">Metal-binding</keyword>
<evidence type="ECO:0000259" key="13">
    <source>
        <dbReference type="PROSITE" id="PS50125"/>
    </source>
</evidence>
<dbReference type="GeneID" id="112058356"/>
<keyword evidence="6" id="KW-0547">Nucleotide-binding</keyword>
<evidence type="ECO:0000256" key="3">
    <source>
        <dbReference type="ARBA" id="ARBA00012201"/>
    </source>
</evidence>
<evidence type="ECO:0000256" key="7">
    <source>
        <dbReference type="ARBA" id="ARBA00022840"/>
    </source>
</evidence>
<evidence type="ECO:0000256" key="11">
    <source>
        <dbReference type="ARBA" id="ARBA00023239"/>
    </source>
</evidence>
<feature type="region of interest" description="Disordered" evidence="12">
    <location>
        <begin position="346"/>
        <end position="380"/>
    </location>
</feature>
<keyword evidence="8" id="KW-0460">Magnesium</keyword>
<gene>
    <name evidence="15" type="primary">LOC112058356</name>
</gene>
<dbReference type="CDD" id="cd07302">
    <property type="entry name" value="CHD"/>
    <property type="match status" value="1"/>
</dbReference>
<dbReference type="PANTHER" id="PTHR45627">
    <property type="entry name" value="ADENYLATE CYCLASE TYPE 1"/>
    <property type="match status" value="1"/>
</dbReference>
<feature type="compositionally biased region" description="Pro residues" evidence="12">
    <location>
        <begin position="367"/>
        <end position="380"/>
    </location>
</feature>
<evidence type="ECO:0000256" key="1">
    <source>
        <dbReference type="ARBA" id="ARBA00001593"/>
    </source>
</evidence>
<sequence length="624" mass="69520">MNEASRMESTGAMDRIQVTKYTKQTGYDIWGNTVNEASRMESTGAMDRIQVTKYTKQVGIVRGYDIWGNTVNEASRMESTCAMDRIQVTKRGYDIWGNTVNEASRMESTCAMDRIQVTKYTKQTGYDIWGNTVNEASRMESTGAMDRIQVTKYTKQTGYDIWGNTVNEASRMESTGAMDRIQVTKYTKQVGIVRGYDIWGNTVNEASRMESTCAMDRIQVTKRGYDIWGNTVNEASRMESTCAMDRIQVTKYTKQVLERRGYGLEARGAVEVKGKGRMETWWVTKRKHEQRPRDRYRSRTAEARVPEDAPLPARPSPPAAPPVPPRSLAAVVYTMLQARKRIYTHPLDAQQGTRTAEARVPEDAPLPARPSPPAAPPVPPRSLAAVVYTMLQEQRPRDRYRSRTAEARVPEDAPLLARPSPPAAPPVPPRSLAAVVYTMLQARKRIYTHPLDAQQGAAGSGGSVRARAGRAGLGAARRAADLRRTYTTHPRTCNGDIELAKRPYSSSMVARRPDMAPPILGSMSAPHTPTAPHLPAEVLFTGPKLGLSARLKAASFSYRTRPHRDRSPKINEENNGSRTSVTNGVPGSFRLRSVTTASFFRGRNKDRRKTQELNSNGDTVTTRM</sequence>
<keyword evidence="9" id="KW-1133">Transmembrane helix</keyword>
<accession>A0ABM3M7Q8</accession>
<feature type="compositionally biased region" description="Pro residues" evidence="12">
    <location>
        <begin position="312"/>
        <end position="323"/>
    </location>
</feature>
<feature type="domain" description="Guanylate cyclase" evidence="13">
    <location>
        <begin position="189"/>
        <end position="239"/>
    </location>
</feature>
<evidence type="ECO:0000313" key="14">
    <source>
        <dbReference type="Proteomes" id="UP001652582"/>
    </source>
</evidence>
<keyword evidence="4" id="KW-0812">Transmembrane</keyword>
<dbReference type="Pfam" id="PF00211">
    <property type="entry name" value="Guanylate_cyc"/>
    <property type="match status" value="4"/>
</dbReference>
<feature type="region of interest" description="Disordered" evidence="12">
    <location>
        <begin position="558"/>
        <end position="588"/>
    </location>
</feature>
<feature type="region of interest" description="Disordered" evidence="12">
    <location>
        <begin position="602"/>
        <end position="624"/>
    </location>
</feature>
<reference evidence="15" key="1">
    <citation type="submission" date="2025-08" db="UniProtKB">
        <authorList>
            <consortium name="RefSeq"/>
        </authorList>
    </citation>
    <scope>IDENTIFICATION</scope>
</reference>
<dbReference type="InterPro" id="IPR029787">
    <property type="entry name" value="Nucleotide_cyclase"/>
</dbReference>
<keyword evidence="10" id="KW-0472">Membrane</keyword>
<evidence type="ECO:0000256" key="2">
    <source>
        <dbReference type="ARBA" id="ARBA00004141"/>
    </source>
</evidence>
<dbReference type="SUPFAM" id="SSF55073">
    <property type="entry name" value="Nucleotide cyclase"/>
    <property type="match status" value="7"/>
</dbReference>
<evidence type="ECO:0000256" key="4">
    <source>
        <dbReference type="ARBA" id="ARBA00022692"/>
    </source>
</evidence>